<keyword evidence="3 4" id="KW-0413">Isomerase</keyword>
<dbReference type="Gene3D" id="2.40.100.10">
    <property type="entry name" value="Cyclophilin-like"/>
    <property type="match status" value="1"/>
</dbReference>
<comment type="caution">
    <text evidence="6">The sequence shown here is derived from an EMBL/GenBank/DDBJ whole genome shotgun (WGS) entry which is preliminary data.</text>
</comment>
<evidence type="ECO:0000313" key="6">
    <source>
        <dbReference type="EMBL" id="KAK2091622.1"/>
    </source>
</evidence>
<dbReference type="Pfam" id="PF00160">
    <property type="entry name" value="Pro_isomerase"/>
    <property type="match status" value="1"/>
</dbReference>
<name>A0ABQ9U3H6_SAGOE</name>
<dbReference type="EC" id="5.2.1.8" evidence="4"/>
<keyword evidence="7" id="KW-1185">Reference proteome</keyword>
<feature type="domain" description="PPIase cyclophilin-type" evidence="5">
    <location>
        <begin position="7"/>
        <end position="153"/>
    </location>
</feature>
<comment type="similarity">
    <text evidence="4">Belongs to the cyclophilin-type PPIase family.</text>
</comment>
<evidence type="ECO:0000256" key="3">
    <source>
        <dbReference type="ARBA" id="ARBA00023235"/>
    </source>
</evidence>
<reference evidence="6 7" key="1">
    <citation type="submission" date="2023-05" db="EMBL/GenBank/DDBJ databases">
        <title>B98-5 Cell Line De Novo Hybrid Assembly: An Optical Mapping Approach.</title>
        <authorList>
            <person name="Kananen K."/>
            <person name="Auerbach J.A."/>
            <person name="Kautto E."/>
            <person name="Blachly J.S."/>
        </authorList>
    </citation>
    <scope>NUCLEOTIDE SEQUENCE [LARGE SCALE GENOMIC DNA]</scope>
    <source>
        <strain evidence="6">B95-8</strain>
        <tissue evidence="6">Cell line</tissue>
    </source>
</reference>
<comment type="function">
    <text evidence="4">PPIases accelerate the folding of proteins. It catalyzes the cis-trans isomerization of proline imidic peptide bonds in oligopeptides.</text>
</comment>
<dbReference type="PROSITE" id="PS50072">
    <property type="entry name" value="CSA_PPIASE_2"/>
    <property type="match status" value="1"/>
</dbReference>
<dbReference type="PANTHER" id="PTHR11071">
    <property type="entry name" value="PEPTIDYL-PROLYL CIS-TRANS ISOMERASE"/>
    <property type="match status" value="1"/>
</dbReference>
<evidence type="ECO:0000256" key="1">
    <source>
        <dbReference type="ARBA" id="ARBA00000971"/>
    </source>
</evidence>
<sequence length="154" mass="16923">MVSPTVCFHIAVNGEPLGCVFFKPFADKLPKTAENFWALSTGEKGLGYKGFCFHRIIPEFTCHNGTGGKSIYGEKFDDENFIPKHTGPVILNAESNTNGSQFFICAAKMEWLDGDHVVFGLVKEGMNIMEAMECFGTRNGKISKKTTIADCGQL</sequence>
<evidence type="ECO:0000313" key="7">
    <source>
        <dbReference type="Proteomes" id="UP001266305"/>
    </source>
</evidence>
<dbReference type="SUPFAM" id="SSF50891">
    <property type="entry name" value="Cyclophilin-like"/>
    <property type="match status" value="1"/>
</dbReference>
<dbReference type="InterPro" id="IPR029000">
    <property type="entry name" value="Cyclophilin-like_dom_sf"/>
</dbReference>
<evidence type="ECO:0000256" key="4">
    <source>
        <dbReference type="RuleBase" id="RU363019"/>
    </source>
</evidence>
<evidence type="ECO:0000256" key="2">
    <source>
        <dbReference type="ARBA" id="ARBA00023110"/>
    </source>
</evidence>
<dbReference type="Proteomes" id="UP001266305">
    <property type="component" value="Unassembled WGS sequence"/>
</dbReference>
<protein>
    <recommendedName>
        <fullName evidence="4">Peptidyl-prolyl cis-trans isomerase</fullName>
        <shortName evidence="4">PPIase</shortName>
        <ecNumber evidence="4">5.2.1.8</ecNumber>
    </recommendedName>
</protein>
<dbReference type="EMBL" id="JASSZA010000016">
    <property type="protein sequence ID" value="KAK2091622.1"/>
    <property type="molecule type" value="Genomic_DNA"/>
</dbReference>
<evidence type="ECO:0000259" key="5">
    <source>
        <dbReference type="PROSITE" id="PS50072"/>
    </source>
</evidence>
<keyword evidence="2 4" id="KW-0697">Rotamase</keyword>
<organism evidence="6 7">
    <name type="scientific">Saguinus oedipus</name>
    <name type="common">Cotton-top tamarin</name>
    <name type="synonym">Oedipomidas oedipus</name>
    <dbReference type="NCBI Taxonomy" id="9490"/>
    <lineage>
        <taxon>Eukaryota</taxon>
        <taxon>Metazoa</taxon>
        <taxon>Chordata</taxon>
        <taxon>Craniata</taxon>
        <taxon>Vertebrata</taxon>
        <taxon>Euteleostomi</taxon>
        <taxon>Mammalia</taxon>
        <taxon>Eutheria</taxon>
        <taxon>Euarchontoglires</taxon>
        <taxon>Primates</taxon>
        <taxon>Haplorrhini</taxon>
        <taxon>Platyrrhini</taxon>
        <taxon>Cebidae</taxon>
        <taxon>Callitrichinae</taxon>
        <taxon>Saguinus</taxon>
    </lineage>
</organism>
<proteinExistence type="inferred from homology"/>
<dbReference type="InterPro" id="IPR024936">
    <property type="entry name" value="Cyclophilin-type_PPIase"/>
</dbReference>
<dbReference type="PRINTS" id="PR00153">
    <property type="entry name" value="CSAPPISMRASE"/>
</dbReference>
<gene>
    <name evidence="6" type="ORF">P7K49_030906</name>
</gene>
<dbReference type="InterPro" id="IPR002130">
    <property type="entry name" value="Cyclophilin-type_PPIase_dom"/>
</dbReference>
<comment type="catalytic activity">
    <reaction evidence="1 4">
        <text>[protein]-peptidylproline (omega=180) = [protein]-peptidylproline (omega=0)</text>
        <dbReference type="Rhea" id="RHEA:16237"/>
        <dbReference type="Rhea" id="RHEA-COMP:10747"/>
        <dbReference type="Rhea" id="RHEA-COMP:10748"/>
        <dbReference type="ChEBI" id="CHEBI:83833"/>
        <dbReference type="ChEBI" id="CHEBI:83834"/>
        <dbReference type="EC" id="5.2.1.8"/>
    </reaction>
</comment>
<dbReference type="PIRSF" id="PIRSF001467">
    <property type="entry name" value="Peptidylpro_ismrse"/>
    <property type="match status" value="1"/>
</dbReference>
<dbReference type="PANTHER" id="PTHR11071:SF490">
    <property type="entry name" value="PEPTIDYL-PROLYL CIS-TRANS ISOMERASE A"/>
    <property type="match status" value="1"/>
</dbReference>
<accession>A0ABQ9U3H6</accession>